<protein>
    <submittedName>
        <fullName evidence="1">Uncharacterized protein</fullName>
    </submittedName>
</protein>
<gene>
    <name evidence="1" type="ORF">H103_02463</name>
</gene>
<proteinExistence type="predicted"/>
<organism evidence="1">
    <name type="scientific">Trichophyton rubrum CBS 288.86</name>
    <dbReference type="NCBI Taxonomy" id="1215330"/>
    <lineage>
        <taxon>Eukaryota</taxon>
        <taxon>Fungi</taxon>
        <taxon>Dikarya</taxon>
        <taxon>Ascomycota</taxon>
        <taxon>Pezizomycotina</taxon>
        <taxon>Eurotiomycetes</taxon>
        <taxon>Eurotiomycetidae</taxon>
        <taxon>Onygenales</taxon>
        <taxon>Arthrodermataceae</taxon>
        <taxon>Trichophyton</taxon>
    </lineage>
</organism>
<dbReference type="AlphaFoldDB" id="A0A022W940"/>
<sequence>MNGNQDSVTNGVWGRNTISVIGGSSQNEKNIITKCIIGQSFLSVRQYFSKPEVLPPTVMSFGIFSSFIRAVLGIQQSLMTRNFLNLSNVLKSLMIRQPLVYSSQRRIAIVFILTRFQHNQLALSLRTYLCHLLESREVQFAHGLIGWFVQI</sequence>
<name>A0A022W940_TRIRU</name>
<dbReference type="Proteomes" id="UP000023758">
    <property type="component" value="Unassembled WGS sequence"/>
</dbReference>
<dbReference type="HOGENOM" id="CLU_1732802_0_0_1"/>
<dbReference type="EMBL" id="KK207771">
    <property type="protein sequence ID" value="EZF54882.1"/>
    <property type="molecule type" value="Genomic_DNA"/>
</dbReference>
<accession>A0A022W940</accession>
<reference evidence="1" key="1">
    <citation type="submission" date="2014-02" db="EMBL/GenBank/DDBJ databases">
        <title>The Genome Sequence of Trichophyton rubrum (morphotype fischeri) CBS 288.86.</title>
        <authorList>
            <consortium name="The Broad Institute Genomics Platform"/>
            <person name="Cuomo C.A."/>
            <person name="White T.C."/>
            <person name="Graser Y."/>
            <person name="Martinez-Rossi N."/>
            <person name="Heitman J."/>
            <person name="Young S.K."/>
            <person name="Zeng Q."/>
            <person name="Gargeya S."/>
            <person name="Abouelleil A."/>
            <person name="Alvarado L."/>
            <person name="Chapman S.B."/>
            <person name="Gainer-Dewar J."/>
            <person name="Goldberg J."/>
            <person name="Griggs A."/>
            <person name="Gujja S."/>
            <person name="Hansen M."/>
            <person name="Howarth C."/>
            <person name="Imamovic A."/>
            <person name="Larimer J."/>
            <person name="Martinez D."/>
            <person name="Murphy C."/>
            <person name="Pearson M.D."/>
            <person name="Persinoti G."/>
            <person name="Poon T."/>
            <person name="Priest M."/>
            <person name="Roberts A.D."/>
            <person name="Saif S."/>
            <person name="Shea T.D."/>
            <person name="Sykes S.N."/>
            <person name="Wortman J."/>
            <person name="Nusbaum C."/>
            <person name="Birren B."/>
        </authorList>
    </citation>
    <scope>NUCLEOTIDE SEQUENCE [LARGE SCALE GENOMIC DNA]</scope>
    <source>
        <strain evidence="1">CBS 288.86</strain>
    </source>
</reference>
<evidence type="ECO:0000313" key="1">
    <source>
        <dbReference type="EMBL" id="EZF54882.1"/>
    </source>
</evidence>